<protein>
    <submittedName>
        <fullName evidence="1">Uncharacterized protein</fullName>
    </submittedName>
</protein>
<evidence type="ECO:0000313" key="2">
    <source>
        <dbReference type="Proteomes" id="UP000499080"/>
    </source>
</evidence>
<proteinExistence type="predicted"/>
<dbReference type="AlphaFoldDB" id="A0A4Y2S8G6"/>
<evidence type="ECO:0000313" key="1">
    <source>
        <dbReference type="EMBL" id="GBN83530.1"/>
    </source>
</evidence>
<feature type="non-terminal residue" evidence="1">
    <location>
        <position position="53"/>
    </location>
</feature>
<comment type="caution">
    <text evidence="1">The sequence shown here is derived from an EMBL/GenBank/DDBJ whole genome shotgun (WGS) entry which is preliminary data.</text>
</comment>
<dbReference type="Proteomes" id="UP000499080">
    <property type="component" value="Unassembled WGS sequence"/>
</dbReference>
<sequence>MLPTASGYDDWLHIPIICKRTPVPVFLSLQCKSFLLQNMRSKEERFVAQWRSD</sequence>
<organism evidence="1 2">
    <name type="scientific">Araneus ventricosus</name>
    <name type="common">Orbweaver spider</name>
    <name type="synonym">Epeira ventricosa</name>
    <dbReference type="NCBI Taxonomy" id="182803"/>
    <lineage>
        <taxon>Eukaryota</taxon>
        <taxon>Metazoa</taxon>
        <taxon>Ecdysozoa</taxon>
        <taxon>Arthropoda</taxon>
        <taxon>Chelicerata</taxon>
        <taxon>Arachnida</taxon>
        <taxon>Araneae</taxon>
        <taxon>Araneomorphae</taxon>
        <taxon>Entelegynae</taxon>
        <taxon>Araneoidea</taxon>
        <taxon>Araneidae</taxon>
        <taxon>Araneus</taxon>
    </lineage>
</organism>
<keyword evidence="2" id="KW-1185">Reference proteome</keyword>
<name>A0A4Y2S8G6_ARAVE</name>
<reference evidence="1 2" key="1">
    <citation type="journal article" date="2019" name="Sci. Rep.">
        <title>Orb-weaving spider Araneus ventricosus genome elucidates the spidroin gene catalogue.</title>
        <authorList>
            <person name="Kono N."/>
            <person name="Nakamura H."/>
            <person name="Ohtoshi R."/>
            <person name="Moran D.A.P."/>
            <person name="Shinohara A."/>
            <person name="Yoshida Y."/>
            <person name="Fujiwara M."/>
            <person name="Mori M."/>
            <person name="Tomita M."/>
            <person name="Arakawa K."/>
        </authorList>
    </citation>
    <scope>NUCLEOTIDE SEQUENCE [LARGE SCALE GENOMIC DNA]</scope>
</reference>
<dbReference type="EMBL" id="BGPR01019992">
    <property type="protein sequence ID" value="GBN83530.1"/>
    <property type="molecule type" value="Genomic_DNA"/>
</dbReference>
<accession>A0A4Y2S8G6</accession>
<gene>
    <name evidence="1" type="ORF">AVEN_107626_1</name>
</gene>